<feature type="compositionally biased region" description="Acidic residues" evidence="7">
    <location>
        <begin position="156"/>
        <end position="178"/>
    </location>
</feature>
<name>A0A7I8V3W3_9ANNE</name>
<keyword evidence="4" id="KW-0539">Nucleus</keyword>
<evidence type="ECO:0000259" key="9">
    <source>
        <dbReference type="Pfam" id="PF07540"/>
    </source>
</evidence>
<evidence type="ECO:0000313" key="11">
    <source>
        <dbReference type="Proteomes" id="UP000549394"/>
    </source>
</evidence>
<keyword evidence="11" id="KW-1185">Reference proteome</keyword>
<dbReference type="SUPFAM" id="SSF48371">
    <property type="entry name" value="ARM repeat"/>
    <property type="match status" value="1"/>
</dbReference>
<gene>
    <name evidence="10" type="ORF">DGYR_LOCUS201</name>
</gene>
<evidence type="ECO:0000259" key="8">
    <source>
        <dbReference type="Pfam" id="PF03914"/>
    </source>
</evidence>
<protein>
    <recommendedName>
        <fullName evidence="6">NOC3-like protein</fullName>
    </recommendedName>
    <alternativeName>
        <fullName evidence="5">Nucleolar complex-associated protein 3-like protein</fullName>
    </alternativeName>
</protein>
<dbReference type="InterPro" id="IPR016024">
    <property type="entry name" value="ARM-type_fold"/>
</dbReference>
<dbReference type="OrthoDB" id="10263597at2759"/>
<dbReference type="GO" id="GO:0006270">
    <property type="term" value="P:DNA replication initiation"/>
    <property type="evidence" value="ECO:0007669"/>
    <property type="project" value="TreeGrafter"/>
</dbReference>
<dbReference type="InterPro" id="IPR011501">
    <property type="entry name" value="Noc3_N"/>
</dbReference>
<dbReference type="PANTHER" id="PTHR14428">
    <property type="entry name" value="NUCLEOLAR COMPLEX PROTEIN 3"/>
    <property type="match status" value="1"/>
</dbReference>
<feature type="compositionally biased region" description="Basic residues" evidence="7">
    <location>
        <begin position="22"/>
        <end position="41"/>
    </location>
</feature>
<feature type="domain" description="CCAAT-binding factor" evidence="8">
    <location>
        <begin position="542"/>
        <end position="695"/>
    </location>
</feature>
<evidence type="ECO:0000313" key="10">
    <source>
        <dbReference type="EMBL" id="CAD5110841.1"/>
    </source>
</evidence>
<evidence type="ECO:0000256" key="3">
    <source>
        <dbReference type="ARBA" id="ARBA00023054"/>
    </source>
</evidence>
<feature type="region of interest" description="Disordered" evidence="7">
    <location>
        <begin position="101"/>
        <end position="129"/>
    </location>
</feature>
<dbReference type="Pfam" id="PF03914">
    <property type="entry name" value="CBF"/>
    <property type="match status" value="1"/>
</dbReference>
<dbReference type="Pfam" id="PF07540">
    <property type="entry name" value="NOC3p"/>
    <property type="match status" value="1"/>
</dbReference>
<comment type="caution">
    <text evidence="10">The sequence shown here is derived from an EMBL/GenBank/DDBJ whole genome shotgun (WGS) entry which is preliminary data.</text>
</comment>
<dbReference type="EMBL" id="CAJFCJ010000001">
    <property type="protein sequence ID" value="CAD5110841.1"/>
    <property type="molecule type" value="Genomic_DNA"/>
</dbReference>
<evidence type="ECO:0000256" key="1">
    <source>
        <dbReference type="ARBA" id="ARBA00004604"/>
    </source>
</evidence>
<evidence type="ECO:0000256" key="2">
    <source>
        <dbReference type="ARBA" id="ARBA00007797"/>
    </source>
</evidence>
<dbReference type="AlphaFoldDB" id="A0A7I8V3W3"/>
<organism evidence="10 11">
    <name type="scientific">Dimorphilus gyrociliatus</name>
    <dbReference type="NCBI Taxonomy" id="2664684"/>
    <lineage>
        <taxon>Eukaryota</taxon>
        <taxon>Metazoa</taxon>
        <taxon>Spiralia</taxon>
        <taxon>Lophotrochozoa</taxon>
        <taxon>Annelida</taxon>
        <taxon>Polychaeta</taxon>
        <taxon>Polychaeta incertae sedis</taxon>
        <taxon>Dinophilidae</taxon>
        <taxon>Dimorphilus</taxon>
    </lineage>
</organism>
<dbReference type="PANTHER" id="PTHR14428:SF5">
    <property type="entry name" value="NUCLEOLAR COMPLEX PROTEIN 3 HOMOLOG"/>
    <property type="match status" value="1"/>
</dbReference>
<dbReference type="GO" id="GO:0005730">
    <property type="term" value="C:nucleolus"/>
    <property type="evidence" value="ECO:0007669"/>
    <property type="project" value="UniProtKB-SubCell"/>
</dbReference>
<dbReference type="GO" id="GO:0003682">
    <property type="term" value="F:chromatin binding"/>
    <property type="evidence" value="ECO:0007669"/>
    <property type="project" value="TreeGrafter"/>
</dbReference>
<feature type="compositionally biased region" description="Basic residues" evidence="7">
    <location>
        <begin position="1"/>
        <end position="14"/>
    </location>
</feature>
<feature type="region of interest" description="Disordered" evidence="7">
    <location>
        <begin position="141"/>
        <end position="178"/>
    </location>
</feature>
<proteinExistence type="inferred from homology"/>
<feature type="region of interest" description="Disordered" evidence="7">
    <location>
        <begin position="1"/>
        <end position="41"/>
    </location>
</feature>
<dbReference type="InterPro" id="IPR016903">
    <property type="entry name" value="Nucleolar_cplx-assoc_3"/>
</dbReference>
<evidence type="ECO:0000256" key="6">
    <source>
        <dbReference type="ARBA" id="ARBA00032937"/>
    </source>
</evidence>
<evidence type="ECO:0000256" key="7">
    <source>
        <dbReference type="SAM" id="MobiDB-lite"/>
    </source>
</evidence>
<keyword evidence="3" id="KW-0175">Coiled coil</keyword>
<sequence>MKRKAKSFGKRKQTKVSAAKLSNKHLNKLAKQGKLKKKLPKNKLIRLLKERINPNAKPEEQRDTRLIEPLAEDIPLQEADYEFFDSKNRNLDFLSAISTEQNSNKRKRKKKKDEVENDSNLEDKYESRRLKQPRLETKALLPIKTSRGLKERTEEVEVEEHEESDAEEKDNTEEEKVEIDDEIGLSSAQIYALRAKKVQAIKINVAKLSLSVIENPEENIKSLRELTMMLDTTHYRIRTQVYKIVLLSLSEIYKDITPGYRIRRATSSELRQKAKKETKKLWSFEDQLLNLYKKFLDVQFNLMRGQNPVKKKKSKTEEKDFSPEDYKTLKGIALQCLGEMLVNHPHFNFRTEIISTIVPVCSISNAKMATTACEYIKKLFKQDKSGEVTLEAVRFIGRVIKKRNFNIHPRILNVFLSLRLSESIIKESQEKETKEERLRKKKAMSKRERKRQKNFQELEKQLEEAGVEENNKRKGKIQTETIQLVFLTYFRILKFHVKSNLLAAVLEGLAKFAHLINLDFFDDLFNLLKQLIEEVDLGLTESLHCIHTAMTILSSVGDTLNIDPIAFYVHLYMCLPKVNDLSKSDISDVLLNCFEQMICKRRKQVPLSRFLSFIKRFSTASLQQDCGVTFKIIQNLHNALNLDSRALHLLQTDNELIGSNYTPESDHPDYCHPESTALYEIGLLQKHVNETIRQYVSFLAGEGSTTAARLKFNQIEENLDERIFNFLEWNKKTLNLSNKQARIISSQESKVYKKLEDEVKNL</sequence>
<dbReference type="Proteomes" id="UP000549394">
    <property type="component" value="Unassembled WGS sequence"/>
</dbReference>
<comment type="similarity">
    <text evidence="2">Belongs to the CBF/MAK21 family.</text>
</comment>
<reference evidence="10 11" key="1">
    <citation type="submission" date="2020-08" db="EMBL/GenBank/DDBJ databases">
        <authorList>
            <person name="Hejnol A."/>
        </authorList>
    </citation>
    <scope>NUCLEOTIDE SEQUENCE [LARGE SCALE GENOMIC DNA]</scope>
</reference>
<dbReference type="InterPro" id="IPR005612">
    <property type="entry name" value="CCAAT-binding_factor"/>
</dbReference>
<feature type="domain" description="Nucleolar complex-associated protein 3 N-terminal" evidence="9">
    <location>
        <begin position="202"/>
        <end position="295"/>
    </location>
</feature>
<accession>A0A7I8V3W3</accession>
<evidence type="ECO:0000256" key="5">
    <source>
        <dbReference type="ARBA" id="ARBA00032701"/>
    </source>
</evidence>
<comment type="subcellular location">
    <subcellularLocation>
        <location evidence="1">Nucleus</location>
        <location evidence="1">Nucleolus</location>
    </subcellularLocation>
</comment>
<evidence type="ECO:0000256" key="4">
    <source>
        <dbReference type="ARBA" id="ARBA00023242"/>
    </source>
</evidence>